<evidence type="ECO:0000313" key="2">
    <source>
        <dbReference type="EMBL" id="VFK30766.1"/>
    </source>
</evidence>
<proteinExistence type="predicted"/>
<gene>
    <name evidence="2" type="ORF">BECKMB1821G_GA0114241_10705</name>
</gene>
<dbReference type="EMBL" id="CAADFO010000070">
    <property type="protein sequence ID" value="VFK30766.1"/>
    <property type="molecule type" value="Genomic_DNA"/>
</dbReference>
<dbReference type="InterPro" id="IPR003346">
    <property type="entry name" value="Transposase_20"/>
</dbReference>
<evidence type="ECO:0000259" key="1">
    <source>
        <dbReference type="Pfam" id="PF02371"/>
    </source>
</evidence>
<dbReference type="Pfam" id="PF02371">
    <property type="entry name" value="Transposase_20"/>
    <property type="match status" value="1"/>
</dbReference>
<sequence>MAGELTKEHVFVISEILIHIEDLERRIATLFRELVTKLEPYKPMLRAMETIPGIDRMAAAMLLVEFGNDMTALGTAEKLASWVGVCPGNHESAGKRVSGKKRKGNPYVRRTLCEIANSASRTRCAFQEKFKSLLVRRGRKRAIFALAHKILKIIFVLLSRGDYYRDAATNYEKLTVERNAPRWMKMLKKYGYITVAA</sequence>
<dbReference type="InterPro" id="IPR047650">
    <property type="entry name" value="Transpos_IS110"/>
</dbReference>
<dbReference type="PANTHER" id="PTHR33055">
    <property type="entry name" value="TRANSPOSASE FOR INSERTION SEQUENCE ELEMENT IS1111A"/>
    <property type="match status" value="1"/>
</dbReference>
<name>A0A450XND6_9GAMM</name>
<dbReference type="PANTHER" id="PTHR33055:SF15">
    <property type="entry name" value="TRANSPOSASE-RELATED"/>
    <property type="match status" value="1"/>
</dbReference>
<dbReference type="GO" id="GO:0006313">
    <property type="term" value="P:DNA transposition"/>
    <property type="evidence" value="ECO:0007669"/>
    <property type="project" value="InterPro"/>
</dbReference>
<protein>
    <submittedName>
        <fullName evidence="2">Transposase IS116/IS110/IS902 family protein</fullName>
    </submittedName>
</protein>
<dbReference type="AlphaFoldDB" id="A0A450XND6"/>
<feature type="domain" description="Transposase IS116/IS110/IS902 C-terminal" evidence="1">
    <location>
        <begin position="47"/>
        <end position="128"/>
    </location>
</feature>
<organism evidence="2">
    <name type="scientific">Candidatus Kentrum sp. MB</name>
    <dbReference type="NCBI Taxonomy" id="2138164"/>
    <lineage>
        <taxon>Bacteria</taxon>
        <taxon>Pseudomonadati</taxon>
        <taxon>Pseudomonadota</taxon>
        <taxon>Gammaproteobacteria</taxon>
        <taxon>Candidatus Kentrum</taxon>
    </lineage>
</organism>
<dbReference type="GO" id="GO:0004803">
    <property type="term" value="F:transposase activity"/>
    <property type="evidence" value="ECO:0007669"/>
    <property type="project" value="InterPro"/>
</dbReference>
<dbReference type="GO" id="GO:0003677">
    <property type="term" value="F:DNA binding"/>
    <property type="evidence" value="ECO:0007669"/>
    <property type="project" value="InterPro"/>
</dbReference>
<accession>A0A450XND6</accession>
<reference evidence="2" key="1">
    <citation type="submission" date="2019-02" db="EMBL/GenBank/DDBJ databases">
        <authorList>
            <person name="Gruber-Vodicka R. H."/>
            <person name="Seah K. B. B."/>
        </authorList>
    </citation>
    <scope>NUCLEOTIDE SEQUENCE</scope>
    <source>
        <strain evidence="2">BECK_BZ197</strain>
    </source>
</reference>